<dbReference type="Proteomes" id="UP000011715">
    <property type="component" value="Unassembled WGS sequence"/>
</dbReference>
<dbReference type="AlphaFoldDB" id="A0A0C4EBZ2"/>
<protein>
    <submittedName>
        <fullName evidence="2 3">Uncharacterized protein</fullName>
    </submittedName>
</protein>
<dbReference type="VEuPathDB" id="FungiDB:MAPG_10204"/>
<feature type="compositionally biased region" description="Basic residues" evidence="1">
    <location>
        <begin position="33"/>
        <end position="45"/>
    </location>
</feature>
<gene>
    <name evidence="2" type="ORF">MAPG_10204</name>
</gene>
<reference evidence="4" key="2">
    <citation type="submission" date="2010-05" db="EMBL/GenBank/DDBJ databases">
        <title>The genome sequence of Magnaporthe poae strain ATCC 64411.</title>
        <authorList>
            <person name="Ma L.-J."/>
            <person name="Dead R."/>
            <person name="Young S."/>
            <person name="Zeng Q."/>
            <person name="Koehrsen M."/>
            <person name="Alvarado L."/>
            <person name="Berlin A."/>
            <person name="Chapman S.B."/>
            <person name="Chen Z."/>
            <person name="Freedman E."/>
            <person name="Gellesch M."/>
            <person name="Goldberg J."/>
            <person name="Griggs A."/>
            <person name="Gujja S."/>
            <person name="Heilman E.R."/>
            <person name="Heiman D."/>
            <person name="Hepburn T."/>
            <person name="Howarth C."/>
            <person name="Jen D."/>
            <person name="Larson L."/>
            <person name="Mehta T."/>
            <person name="Neiman D."/>
            <person name="Pearson M."/>
            <person name="Roberts A."/>
            <person name="Saif S."/>
            <person name="Shea T."/>
            <person name="Shenoy N."/>
            <person name="Sisk P."/>
            <person name="Stolte C."/>
            <person name="Sykes S."/>
            <person name="Walk T."/>
            <person name="White J."/>
            <person name="Yandava C."/>
            <person name="Haas B."/>
            <person name="Nusbaum C."/>
            <person name="Birren B."/>
        </authorList>
    </citation>
    <scope>NUCLEOTIDE SEQUENCE [LARGE SCALE GENOMIC DNA]</scope>
    <source>
        <strain evidence="4">ATCC 64411 / 73-15</strain>
    </source>
</reference>
<keyword evidence="4" id="KW-1185">Reference proteome</keyword>
<dbReference type="EnsemblFungi" id="MAPG_10204T0">
    <property type="protein sequence ID" value="MAPG_10204T0"/>
    <property type="gene ID" value="MAPG_10204"/>
</dbReference>
<reference evidence="3" key="4">
    <citation type="journal article" date="2015" name="G3 (Bethesda)">
        <title>Genome sequences of three phytopathogenic species of the Magnaporthaceae family of fungi.</title>
        <authorList>
            <person name="Okagaki L.H."/>
            <person name="Nunes C.C."/>
            <person name="Sailsbery J."/>
            <person name="Clay B."/>
            <person name="Brown D."/>
            <person name="John T."/>
            <person name="Oh Y."/>
            <person name="Young N."/>
            <person name="Fitzgerald M."/>
            <person name="Haas B.J."/>
            <person name="Zeng Q."/>
            <person name="Young S."/>
            <person name="Adiconis X."/>
            <person name="Fan L."/>
            <person name="Levin J.Z."/>
            <person name="Mitchell T.K."/>
            <person name="Okubara P.A."/>
            <person name="Farman M.L."/>
            <person name="Kohn L.M."/>
            <person name="Birren B."/>
            <person name="Ma L.-J."/>
            <person name="Dean R.A."/>
        </authorList>
    </citation>
    <scope>NUCLEOTIDE SEQUENCE</scope>
    <source>
        <strain evidence="3">ATCC 64411 / 73-15</strain>
    </source>
</reference>
<evidence type="ECO:0000313" key="4">
    <source>
        <dbReference type="Proteomes" id="UP000011715"/>
    </source>
</evidence>
<reference evidence="2" key="3">
    <citation type="submission" date="2011-03" db="EMBL/GenBank/DDBJ databases">
        <title>Annotation of Magnaporthe poae ATCC 64411.</title>
        <authorList>
            <person name="Ma L.-J."/>
            <person name="Dead R."/>
            <person name="Young S.K."/>
            <person name="Zeng Q."/>
            <person name="Gargeya S."/>
            <person name="Fitzgerald M."/>
            <person name="Haas B."/>
            <person name="Abouelleil A."/>
            <person name="Alvarado L."/>
            <person name="Arachchi H.M."/>
            <person name="Berlin A."/>
            <person name="Brown A."/>
            <person name="Chapman S.B."/>
            <person name="Chen Z."/>
            <person name="Dunbar C."/>
            <person name="Freedman E."/>
            <person name="Gearin G."/>
            <person name="Gellesch M."/>
            <person name="Goldberg J."/>
            <person name="Griggs A."/>
            <person name="Gujja S."/>
            <person name="Heiman D."/>
            <person name="Howarth C."/>
            <person name="Larson L."/>
            <person name="Lui A."/>
            <person name="MacDonald P.J.P."/>
            <person name="Mehta T."/>
            <person name="Montmayeur A."/>
            <person name="Murphy C."/>
            <person name="Neiman D."/>
            <person name="Pearson M."/>
            <person name="Priest M."/>
            <person name="Roberts A."/>
            <person name="Saif S."/>
            <person name="Shea T."/>
            <person name="Shenoy N."/>
            <person name="Sisk P."/>
            <person name="Stolte C."/>
            <person name="Sykes S."/>
            <person name="Yandava C."/>
            <person name="Wortman J."/>
            <person name="Nusbaum C."/>
            <person name="Birren B."/>
        </authorList>
    </citation>
    <scope>NUCLEOTIDE SEQUENCE</scope>
    <source>
        <strain evidence="2">ATCC 64411</strain>
    </source>
</reference>
<evidence type="ECO:0000313" key="2">
    <source>
        <dbReference type="EMBL" id="KLU91686.1"/>
    </source>
</evidence>
<dbReference type="EMBL" id="GL876977">
    <property type="protein sequence ID" value="KLU91686.1"/>
    <property type="molecule type" value="Genomic_DNA"/>
</dbReference>
<evidence type="ECO:0000256" key="1">
    <source>
        <dbReference type="SAM" id="MobiDB-lite"/>
    </source>
</evidence>
<organism evidence="3 4">
    <name type="scientific">Magnaporthiopsis poae (strain ATCC 64411 / 73-15)</name>
    <name type="common">Kentucky bluegrass fungus</name>
    <name type="synonym">Magnaporthe poae</name>
    <dbReference type="NCBI Taxonomy" id="644358"/>
    <lineage>
        <taxon>Eukaryota</taxon>
        <taxon>Fungi</taxon>
        <taxon>Dikarya</taxon>
        <taxon>Ascomycota</taxon>
        <taxon>Pezizomycotina</taxon>
        <taxon>Sordariomycetes</taxon>
        <taxon>Sordariomycetidae</taxon>
        <taxon>Magnaporthales</taxon>
        <taxon>Magnaporthaceae</taxon>
        <taxon>Magnaporthiopsis</taxon>
    </lineage>
</organism>
<reference evidence="3" key="5">
    <citation type="submission" date="2015-06" db="UniProtKB">
        <authorList>
            <consortium name="EnsemblFungi"/>
        </authorList>
    </citation>
    <scope>IDENTIFICATION</scope>
    <source>
        <strain evidence="3">ATCC 64411</strain>
    </source>
</reference>
<feature type="region of interest" description="Disordered" evidence="1">
    <location>
        <begin position="21"/>
        <end position="49"/>
    </location>
</feature>
<accession>A0A0C4EBZ2</accession>
<reference evidence="2" key="1">
    <citation type="submission" date="2010-05" db="EMBL/GenBank/DDBJ databases">
        <title>The Genome Sequence of Magnaporthe poae strain ATCC 64411.</title>
        <authorList>
            <consortium name="The Broad Institute Genome Sequencing Platform"/>
            <consortium name="Broad Institute Genome Sequencing Center for Infectious Disease"/>
            <person name="Ma L.-J."/>
            <person name="Dead R."/>
            <person name="Young S."/>
            <person name="Zeng Q."/>
            <person name="Koehrsen M."/>
            <person name="Alvarado L."/>
            <person name="Berlin A."/>
            <person name="Chapman S.B."/>
            <person name="Chen Z."/>
            <person name="Freedman E."/>
            <person name="Gellesch M."/>
            <person name="Goldberg J."/>
            <person name="Griggs A."/>
            <person name="Gujja S."/>
            <person name="Heilman E.R."/>
            <person name="Heiman D."/>
            <person name="Hepburn T."/>
            <person name="Howarth C."/>
            <person name="Jen D."/>
            <person name="Larson L."/>
            <person name="Mehta T."/>
            <person name="Neiman D."/>
            <person name="Pearson M."/>
            <person name="Roberts A."/>
            <person name="Saif S."/>
            <person name="Shea T."/>
            <person name="Shenoy N."/>
            <person name="Sisk P."/>
            <person name="Stolte C."/>
            <person name="Sykes S."/>
            <person name="Walk T."/>
            <person name="White J."/>
            <person name="Yandava C."/>
            <person name="Haas B."/>
            <person name="Nusbaum C."/>
            <person name="Birren B."/>
        </authorList>
    </citation>
    <scope>NUCLEOTIDE SEQUENCE</scope>
    <source>
        <strain evidence="2">ATCC 64411</strain>
    </source>
</reference>
<evidence type="ECO:0000313" key="3">
    <source>
        <dbReference type="EnsemblFungi" id="MAPG_10204T0"/>
    </source>
</evidence>
<sequence length="242" mass="25295">MCHPASQRGLKSLPVVSTLNQPSHTVTYPRKAQQQHHHHHHRRAAPKGTTTSIWLIQGGPLTSLPPTLTASVGGSSIARTYAVGQPTARPASEGWRVDWWDRVSVTDVALTKVSDVLYEVRKSGRLADGGRGEELGKVDLSLEARCSLDTTGSTAACSGSWSSTMSSRDGSAVTTSATRGTSTTIDSVKITQVPIVIAEGTTYHHYQQHHSSSTGAGVPCVTQNAALAGGAAILAGGALLLA</sequence>
<dbReference type="EMBL" id="ADBL01002624">
    <property type="status" value="NOT_ANNOTATED_CDS"/>
    <property type="molecule type" value="Genomic_DNA"/>
</dbReference>
<proteinExistence type="predicted"/>
<name>A0A0C4EBZ2_MAGP6</name>